<feature type="binding site" evidence="2">
    <location>
        <position position="133"/>
    </location>
    <ligand>
        <name>Fe cation</name>
        <dbReference type="ChEBI" id="CHEBI:24875"/>
    </ligand>
</feature>
<dbReference type="AlphaFoldDB" id="A0AA87RJJ1"/>
<dbReference type="InterPro" id="IPR003829">
    <property type="entry name" value="Pirin_N_dom"/>
</dbReference>
<reference evidence="7 8" key="1">
    <citation type="submission" date="2019-07" db="EMBL/GenBank/DDBJ databases">
        <title>Whole genome shotgun sequence of Agrococcus baldri NBRC 103055.</title>
        <authorList>
            <person name="Hosoyama A."/>
            <person name="Uohara A."/>
            <person name="Ohji S."/>
            <person name="Ichikawa N."/>
        </authorList>
    </citation>
    <scope>NUCLEOTIDE SEQUENCE [LARGE SCALE GENOMIC DNA]</scope>
    <source>
        <strain evidence="7 8">NBRC 103055</strain>
    </source>
</reference>
<evidence type="ECO:0000313" key="8">
    <source>
        <dbReference type="Proteomes" id="UP000321749"/>
    </source>
</evidence>
<proteinExistence type="inferred from homology"/>
<dbReference type="PIRSF" id="PIRSF006232">
    <property type="entry name" value="Pirin"/>
    <property type="match status" value="1"/>
</dbReference>
<feature type="domain" description="Pirin C-terminal" evidence="6">
    <location>
        <begin position="202"/>
        <end position="299"/>
    </location>
</feature>
<evidence type="ECO:0000259" key="5">
    <source>
        <dbReference type="Pfam" id="PF02678"/>
    </source>
</evidence>
<feature type="binding site" evidence="2">
    <location>
        <position position="87"/>
    </location>
    <ligand>
        <name>Fe cation</name>
        <dbReference type="ChEBI" id="CHEBI:24875"/>
    </ligand>
</feature>
<name>A0AA87RJJ1_9MICO</name>
<dbReference type="EMBL" id="BJUU01000010">
    <property type="protein sequence ID" value="GEK80453.1"/>
    <property type="molecule type" value="Genomic_DNA"/>
</dbReference>
<gene>
    <name evidence="7" type="ORF">ABA31_18040</name>
</gene>
<dbReference type="Pfam" id="PF02678">
    <property type="entry name" value="Pirin"/>
    <property type="match status" value="1"/>
</dbReference>
<feature type="region of interest" description="Disordered" evidence="4">
    <location>
        <begin position="302"/>
        <end position="341"/>
    </location>
</feature>
<comment type="caution">
    <text evidence="7">The sequence shown here is derived from an EMBL/GenBank/DDBJ whole genome shotgun (WGS) entry which is preliminary data.</text>
</comment>
<organism evidence="7 8">
    <name type="scientific">Agrococcus baldri</name>
    <dbReference type="NCBI Taxonomy" id="153730"/>
    <lineage>
        <taxon>Bacteria</taxon>
        <taxon>Bacillati</taxon>
        <taxon>Actinomycetota</taxon>
        <taxon>Actinomycetes</taxon>
        <taxon>Micrococcales</taxon>
        <taxon>Microbacteriaceae</taxon>
        <taxon>Agrococcus</taxon>
    </lineage>
</organism>
<dbReference type="SUPFAM" id="SSF51182">
    <property type="entry name" value="RmlC-like cupins"/>
    <property type="match status" value="1"/>
</dbReference>
<keyword evidence="8" id="KW-1185">Reference proteome</keyword>
<dbReference type="Proteomes" id="UP000321749">
    <property type="component" value="Unassembled WGS sequence"/>
</dbReference>
<accession>A0AA87RJJ1</accession>
<dbReference type="InterPro" id="IPR012093">
    <property type="entry name" value="Pirin"/>
</dbReference>
<dbReference type="RefSeq" id="WP_146794741.1">
    <property type="nucleotide sequence ID" value="NZ_BJUU01000010.1"/>
</dbReference>
<dbReference type="Pfam" id="PF05726">
    <property type="entry name" value="Pirin_C"/>
    <property type="match status" value="1"/>
</dbReference>
<comment type="cofactor">
    <cofactor evidence="2">
        <name>Fe cation</name>
        <dbReference type="ChEBI" id="CHEBI:24875"/>
    </cofactor>
    <text evidence="2">Binds 1 Fe cation per subunit.</text>
</comment>
<evidence type="ECO:0000259" key="6">
    <source>
        <dbReference type="Pfam" id="PF05726"/>
    </source>
</evidence>
<evidence type="ECO:0000256" key="2">
    <source>
        <dbReference type="PIRSR" id="PIRSR006232-1"/>
    </source>
</evidence>
<dbReference type="Gene3D" id="2.60.120.10">
    <property type="entry name" value="Jelly Rolls"/>
    <property type="match status" value="2"/>
</dbReference>
<dbReference type="GO" id="GO:0046872">
    <property type="term" value="F:metal ion binding"/>
    <property type="evidence" value="ECO:0007669"/>
    <property type="project" value="UniProtKB-KW"/>
</dbReference>
<evidence type="ECO:0008006" key="9">
    <source>
        <dbReference type="Google" id="ProtNLM"/>
    </source>
</evidence>
<evidence type="ECO:0000256" key="3">
    <source>
        <dbReference type="RuleBase" id="RU003457"/>
    </source>
</evidence>
<feature type="domain" description="Pirin N-terminal" evidence="5">
    <location>
        <begin position="45"/>
        <end position="148"/>
    </location>
</feature>
<dbReference type="PANTHER" id="PTHR13903:SF8">
    <property type="entry name" value="PIRIN"/>
    <property type="match status" value="1"/>
</dbReference>
<keyword evidence="2" id="KW-0479">Metal-binding</keyword>
<evidence type="ECO:0000256" key="1">
    <source>
        <dbReference type="ARBA" id="ARBA00008416"/>
    </source>
</evidence>
<feature type="compositionally biased region" description="Low complexity" evidence="4">
    <location>
        <begin position="317"/>
        <end position="334"/>
    </location>
</feature>
<dbReference type="PANTHER" id="PTHR13903">
    <property type="entry name" value="PIRIN-RELATED"/>
    <property type="match status" value="1"/>
</dbReference>
<dbReference type="InterPro" id="IPR011051">
    <property type="entry name" value="RmlC_Cupin_sf"/>
</dbReference>
<dbReference type="InterPro" id="IPR008778">
    <property type="entry name" value="Pirin_C_dom"/>
</dbReference>
<feature type="binding site" evidence="2">
    <location>
        <position position="89"/>
    </location>
    <ligand>
        <name>Fe cation</name>
        <dbReference type="ChEBI" id="CHEBI:24875"/>
    </ligand>
</feature>
<evidence type="ECO:0000256" key="4">
    <source>
        <dbReference type="SAM" id="MobiDB-lite"/>
    </source>
</evidence>
<feature type="binding site" evidence="2">
    <location>
        <position position="131"/>
    </location>
    <ligand>
        <name>Fe cation</name>
        <dbReference type="ChEBI" id="CHEBI:24875"/>
    </ligand>
</feature>
<keyword evidence="2" id="KW-0408">Iron</keyword>
<comment type="similarity">
    <text evidence="1 3">Belongs to the pirin family.</text>
</comment>
<dbReference type="InterPro" id="IPR014710">
    <property type="entry name" value="RmlC-like_jellyroll"/>
</dbReference>
<sequence length="341" mass="36402">MSNDEATIVENSEDACIDEAAAAGLELLLPREVPLGGPRAMPVLRVLPNKHRHFVGAWCFADAFGPASLVGRPGTPDEPRGMAVPPHPHTGLQTWSWLVDGAIEHRDSAGFSHTVRPGGLNIMTAGRGIAHSEYSTADTEVLHGVQLWTVLPSHERGRDPWFDGLDEVPRVELAEGVVGSVFVGSYAGGESTVGAYSPLLGVELRMAAGSEARLELRDGFEHGLLALTNGITVDDVPVARGAMAYAAPGREALIVSAAHDAVAILIGGEPFEEEVVMFWNFIGTDHDEVSAARDQWMREREAGAGDRPRFGSVVDDLSPPLASPRLPSAQLLPRGRAKRRG</sequence>
<protein>
    <recommendedName>
        <fullName evidence="9">Pirin</fullName>
    </recommendedName>
</protein>
<evidence type="ECO:0000313" key="7">
    <source>
        <dbReference type="EMBL" id="GEK80453.1"/>
    </source>
</evidence>